<organism evidence="1 2">
    <name type="scientific">Arctium lappa</name>
    <name type="common">Greater burdock</name>
    <name type="synonym">Lappa major</name>
    <dbReference type="NCBI Taxonomy" id="4217"/>
    <lineage>
        <taxon>Eukaryota</taxon>
        <taxon>Viridiplantae</taxon>
        <taxon>Streptophyta</taxon>
        <taxon>Embryophyta</taxon>
        <taxon>Tracheophyta</taxon>
        <taxon>Spermatophyta</taxon>
        <taxon>Magnoliopsida</taxon>
        <taxon>eudicotyledons</taxon>
        <taxon>Gunneridae</taxon>
        <taxon>Pentapetalae</taxon>
        <taxon>asterids</taxon>
        <taxon>campanulids</taxon>
        <taxon>Asterales</taxon>
        <taxon>Asteraceae</taxon>
        <taxon>Carduoideae</taxon>
        <taxon>Cardueae</taxon>
        <taxon>Arctiinae</taxon>
        <taxon>Arctium</taxon>
    </lineage>
</organism>
<name>A0ACB9DL44_ARCLA</name>
<reference evidence="2" key="1">
    <citation type="journal article" date="2022" name="Mol. Ecol. Resour.">
        <title>The genomes of chicory, endive, great burdock and yacon provide insights into Asteraceae palaeo-polyploidization history and plant inulin production.</title>
        <authorList>
            <person name="Fan W."/>
            <person name="Wang S."/>
            <person name="Wang H."/>
            <person name="Wang A."/>
            <person name="Jiang F."/>
            <person name="Liu H."/>
            <person name="Zhao H."/>
            <person name="Xu D."/>
            <person name="Zhang Y."/>
        </authorList>
    </citation>
    <scope>NUCLEOTIDE SEQUENCE [LARGE SCALE GENOMIC DNA]</scope>
    <source>
        <strain evidence="2">cv. Niubang</strain>
    </source>
</reference>
<accession>A0ACB9DL44</accession>
<sequence length="69" mass="7612">MFHPPTALTIIICYPRLPSPSSTEAIPCLFFSLSFSRDPLQKPTTQFKAREKSGACTSWMPCACGETKS</sequence>
<keyword evidence="2" id="KW-1185">Reference proteome</keyword>
<comment type="caution">
    <text evidence="1">The sequence shown here is derived from an EMBL/GenBank/DDBJ whole genome shotgun (WGS) entry which is preliminary data.</text>
</comment>
<dbReference type="Proteomes" id="UP001055879">
    <property type="component" value="Linkage Group LG03"/>
</dbReference>
<proteinExistence type="predicted"/>
<evidence type="ECO:0000313" key="1">
    <source>
        <dbReference type="EMBL" id="KAI3747012.1"/>
    </source>
</evidence>
<reference evidence="1 2" key="2">
    <citation type="journal article" date="2022" name="Mol. Ecol. Resour.">
        <title>The genomes of chicory, endive, great burdock and yacon provide insights into Asteraceae paleo-polyploidization history and plant inulin production.</title>
        <authorList>
            <person name="Fan W."/>
            <person name="Wang S."/>
            <person name="Wang H."/>
            <person name="Wang A."/>
            <person name="Jiang F."/>
            <person name="Liu H."/>
            <person name="Zhao H."/>
            <person name="Xu D."/>
            <person name="Zhang Y."/>
        </authorList>
    </citation>
    <scope>NUCLEOTIDE SEQUENCE [LARGE SCALE GENOMIC DNA]</scope>
    <source>
        <strain evidence="2">cv. Niubang</strain>
    </source>
</reference>
<evidence type="ECO:0000313" key="2">
    <source>
        <dbReference type="Proteomes" id="UP001055879"/>
    </source>
</evidence>
<gene>
    <name evidence="1" type="ORF">L6452_09454</name>
</gene>
<protein>
    <submittedName>
        <fullName evidence="1">Uncharacterized protein</fullName>
    </submittedName>
</protein>
<dbReference type="EMBL" id="CM042049">
    <property type="protein sequence ID" value="KAI3747012.1"/>
    <property type="molecule type" value="Genomic_DNA"/>
</dbReference>